<sequence>MDQSPLSLVQKGQSDPFNAYSIKIDARVNQIMTFYRDSVMPLLFEGPAFVEAKKVSWKDIVNGLEAPGSAYCYLARNSAAAAIVAPSTELAKQTYMYQARSTKALREYLNQESSIILSRRTVLWIFTLFDAEVMARNLPGAVAHGGMLVRYYKAQSERGPVDLTTLTSVLFSDLNLACLFLIRPLFDYQNWIPRVCGPVFDAVESKIPAPLLGISGGTSDLSVRNEKLAAILKQRRRTDTIRALMFKGTDQMPLPVLLWITIRSMLDLAALLHLYLDYVDFFEKSVDASQESKVQAYLALATIYLLRLQRYNKVLHGIRLYESGLQMSSQIQQLLTEEAACADYNAEEFANARLWALFIGAYGEQMPLRDRPEPNKAWFNINFVEQVRQMGLTSWEEIRAILEGFIFNDSMTPPGSQWPFNSLAAVLERPGQAILQR</sequence>
<evidence type="ECO:0000313" key="1">
    <source>
        <dbReference type="EMBL" id="KAJ9603760.1"/>
    </source>
</evidence>
<comment type="caution">
    <text evidence="1">The sequence shown here is derived from an EMBL/GenBank/DDBJ whole genome shotgun (WGS) entry which is preliminary data.</text>
</comment>
<gene>
    <name evidence="1" type="ORF">H2200_011946</name>
</gene>
<dbReference type="PANTHER" id="PTHR37540">
    <property type="entry name" value="TRANSCRIPTION FACTOR (ACR-2), PUTATIVE-RELATED-RELATED"/>
    <property type="match status" value="1"/>
</dbReference>
<evidence type="ECO:0000313" key="2">
    <source>
        <dbReference type="Proteomes" id="UP001172673"/>
    </source>
</evidence>
<reference evidence="1" key="1">
    <citation type="submission" date="2022-10" db="EMBL/GenBank/DDBJ databases">
        <title>Culturing micro-colonial fungi from biological soil crusts in the Mojave desert and describing Neophaeococcomyces mojavensis, and introducing the new genera and species Taxawa tesnikishii.</title>
        <authorList>
            <person name="Kurbessoian T."/>
            <person name="Stajich J.E."/>
        </authorList>
    </citation>
    <scope>NUCLEOTIDE SEQUENCE</scope>
    <source>
        <strain evidence="1">TK_41</strain>
    </source>
</reference>
<accession>A0AA38WZ17</accession>
<dbReference type="AlphaFoldDB" id="A0AA38WZ17"/>
<name>A0AA38WZ17_9EURO</name>
<proteinExistence type="predicted"/>
<protein>
    <submittedName>
        <fullName evidence="1">Uncharacterized protein</fullName>
    </submittedName>
</protein>
<organism evidence="1 2">
    <name type="scientific">Cladophialophora chaetospira</name>
    <dbReference type="NCBI Taxonomy" id="386627"/>
    <lineage>
        <taxon>Eukaryota</taxon>
        <taxon>Fungi</taxon>
        <taxon>Dikarya</taxon>
        <taxon>Ascomycota</taxon>
        <taxon>Pezizomycotina</taxon>
        <taxon>Eurotiomycetes</taxon>
        <taxon>Chaetothyriomycetidae</taxon>
        <taxon>Chaetothyriales</taxon>
        <taxon>Herpotrichiellaceae</taxon>
        <taxon>Cladophialophora</taxon>
    </lineage>
</organism>
<keyword evidence="2" id="KW-1185">Reference proteome</keyword>
<dbReference type="PANTHER" id="PTHR37540:SF5">
    <property type="entry name" value="TRANSCRIPTION FACTOR DOMAIN-CONTAINING PROTEIN"/>
    <property type="match status" value="1"/>
</dbReference>
<dbReference type="Proteomes" id="UP001172673">
    <property type="component" value="Unassembled WGS sequence"/>
</dbReference>
<dbReference type="EMBL" id="JAPDRK010000021">
    <property type="protein sequence ID" value="KAJ9603760.1"/>
    <property type="molecule type" value="Genomic_DNA"/>
</dbReference>